<gene>
    <name evidence="8" type="ORF">TR87065</name>
</gene>
<keyword evidence="1" id="KW-0479">Metal-binding</keyword>
<dbReference type="AlphaFoldDB" id="A0A0X3NP76"/>
<dbReference type="PROSITE" id="PS50157">
    <property type="entry name" value="ZINC_FINGER_C2H2_2"/>
    <property type="match status" value="2"/>
</dbReference>
<dbReference type="GO" id="GO:0008270">
    <property type="term" value="F:zinc ion binding"/>
    <property type="evidence" value="ECO:0007669"/>
    <property type="project" value="UniProtKB-KW"/>
</dbReference>
<dbReference type="InterPro" id="IPR057618">
    <property type="entry name" value="Znf_POGZ/Z280C-D-like"/>
</dbReference>
<feature type="region of interest" description="Disordered" evidence="6">
    <location>
        <begin position="518"/>
        <end position="553"/>
    </location>
</feature>
<dbReference type="PANTHER" id="PTHR24408">
    <property type="entry name" value="ZINC FINGER PROTEIN"/>
    <property type="match status" value="1"/>
</dbReference>
<dbReference type="PROSITE" id="PS00028">
    <property type="entry name" value="ZINC_FINGER_C2H2_1"/>
    <property type="match status" value="3"/>
</dbReference>
<accession>A0A0X3NP76</accession>
<evidence type="ECO:0000256" key="5">
    <source>
        <dbReference type="PROSITE-ProRule" id="PRU00042"/>
    </source>
</evidence>
<dbReference type="InterPro" id="IPR013087">
    <property type="entry name" value="Znf_C2H2_type"/>
</dbReference>
<evidence type="ECO:0000256" key="1">
    <source>
        <dbReference type="ARBA" id="ARBA00022723"/>
    </source>
</evidence>
<evidence type="ECO:0000256" key="3">
    <source>
        <dbReference type="ARBA" id="ARBA00022771"/>
    </source>
</evidence>
<name>A0A0X3NP76_SCHSO</name>
<dbReference type="SMART" id="SM00355">
    <property type="entry name" value="ZnF_C2H2"/>
    <property type="match status" value="6"/>
</dbReference>
<organism evidence="8">
    <name type="scientific">Schistocephalus solidus</name>
    <name type="common">Tapeworm</name>
    <dbReference type="NCBI Taxonomy" id="70667"/>
    <lineage>
        <taxon>Eukaryota</taxon>
        <taxon>Metazoa</taxon>
        <taxon>Spiralia</taxon>
        <taxon>Lophotrochozoa</taxon>
        <taxon>Platyhelminthes</taxon>
        <taxon>Cestoda</taxon>
        <taxon>Eucestoda</taxon>
        <taxon>Diphyllobothriidea</taxon>
        <taxon>Diphyllobothriidae</taxon>
        <taxon>Schistocephalus</taxon>
    </lineage>
</organism>
<dbReference type="GO" id="GO:0000981">
    <property type="term" value="F:DNA-binding transcription factor activity, RNA polymerase II-specific"/>
    <property type="evidence" value="ECO:0007669"/>
    <property type="project" value="TreeGrafter"/>
</dbReference>
<keyword evidence="2" id="KW-0677">Repeat</keyword>
<dbReference type="Pfam" id="PF25429">
    <property type="entry name" value="zf-POGZ"/>
    <property type="match status" value="1"/>
</dbReference>
<evidence type="ECO:0000259" key="7">
    <source>
        <dbReference type="PROSITE" id="PS50157"/>
    </source>
</evidence>
<feature type="compositionally biased region" description="Polar residues" evidence="6">
    <location>
        <begin position="518"/>
        <end position="531"/>
    </location>
</feature>
<sequence length="1042" mass="113529">MQFRTDVRPKFFRTLALLCEDESLSDAQLKAYQTRLQEYQTFLEAVSRLANCGNVCITEEAVMIGENGLLTGESLNALQHAGAISVYNTLQQNNWEFPVPEEGEAVVIKTHTTMPDEFLDQEKPIRSDWPSIHISECFVEGEKAKLHGSVRPLRTFLPPSIVFRNAADIDDDMPEPELPVSNSTGIEAGLEIVSTSEGLAVRKPTEKETEPELIPIDEYYYGRQEGAADYMEEKAEYRFKCAVCQRIFFSNVKLMHHIMGHVDESIQPLLNFAALNQCRVCSLVFSNAFELRAHTEKAHPGVTHADSLNASKAECDSQQTASQLMQQQQQQRLGLLDQTSEADNSMQGAFSAFSCRICGKEAASDLALAHHLQSTHRQREMPYVCRLCLFRSSLFEDILDHFKKAHNGSNHLLCTYCLRIFTPSDARVPGLPLLSAASISGGAVSTAGLGAGVGQTQVYLQHLRMHQVRHQLRRCLSCKLNFTNKSDYQVHRRLDHKACVGSTTETQERRVDEYITENLDSTPQPCGSLVTSSKSAASSKQEEGLSETDQSTDATAAAAAAAAVAESKEQESRVILLNAPEPSRTKDLSNIVLPAEVASMSCLECGDSLASDDHKRYLPCSACVFATCCAAGFARHVHRTHLYNPEVMTDSHVGGPMVRPVAFDWMIRCVPVEEEASSEGSLAIIKPAESPPVSQPLTATSSGESTDQAAGTGAESMDTSEPAPADAKVSVASNANQPVDHNMKEATDQLSAPEVTEAPSAVIKHKEAAPDNQMEIDLSAENAPVAADTPQMQSKESSAVQEEVVAAKPLQPGPISTTEEPAVRLDHEGYFACPRCALAGVDGNTLARHLVEDCGAEGATLHPDPEIVTARRQAEEQLLLQQQQQTTAMLYTTGGGLALIEDNAQMASTQLYLSEPLPEGATNEGLIAQYAGANGIPMVLNSEDGQLPEGATIDFTTPGGDVIQRLVLPEDLHLEAGQTLVLIQGEDGQPQFAIVNQAEWEANNQQLMLQQEEETNQLLLYGNMEQPRAVSEEEEKENQFAA</sequence>
<evidence type="ECO:0000313" key="8">
    <source>
        <dbReference type="EMBL" id="JAP41243.1"/>
    </source>
</evidence>
<feature type="compositionally biased region" description="Polar residues" evidence="6">
    <location>
        <begin position="695"/>
        <end position="709"/>
    </location>
</feature>
<feature type="region of interest" description="Disordered" evidence="6">
    <location>
        <begin position="683"/>
        <end position="728"/>
    </location>
</feature>
<keyword evidence="4" id="KW-0862">Zinc</keyword>
<feature type="domain" description="C2H2-type" evidence="7">
    <location>
        <begin position="353"/>
        <end position="381"/>
    </location>
</feature>
<evidence type="ECO:0000256" key="2">
    <source>
        <dbReference type="ARBA" id="ARBA00022737"/>
    </source>
</evidence>
<reference evidence="8" key="1">
    <citation type="submission" date="2016-01" db="EMBL/GenBank/DDBJ databases">
        <title>Reference transcriptome for the parasite Schistocephalus solidus: insights into the molecular evolution of parasitism.</title>
        <authorList>
            <person name="Hebert F.O."/>
            <person name="Grambauer S."/>
            <person name="Barber I."/>
            <person name="Landry C.R."/>
            <person name="Aubin-Horth N."/>
        </authorList>
    </citation>
    <scope>NUCLEOTIDE SEQUENCE</scope>
</reference>
<dbReference type="PANTHER" id="PTHR24408:SF58">
    <property type="entry name" value="TRANSCRIPTION FACTOR (TFIIIA), PUTATIVE (AFU_ORTHOLOGUE AFUA_1G05150)-RELATED"/>
    <property type="match status" value="1"/>
</dbReference>
<feature type="domain" description="C2H2-type" evidence="7">
    <location>
        <begin position="239"/>
        <end position="266"/>
    </location>
</feature>
<evidence type="ECO:0000256" key="6">
    <source>
        <dbReference type="SAM" id="MobiDB-lite"/>
    </source>
</evidence>
<dbReference type="EMBL" id="GEEE01021982">
    <property type="protein sequence ID" value="JAP41243.1"/>
    <property type="molecule type" value="Transcribed_RNA"/>
</dbReference>
<dbReference type="GO" id="GO:0005634">
    <property type="term" value="C:nucleus"/>
    <property type="evidence" value="ECO:0007669"/>
    <property type="project" value="TreeGrafter"/>
</dbReference>
<evidence type="ECO:0000256" key="4">
    <source>
        <dbReference type="ARBA" id="ARBA00022833"/>
    </source>
</evidence>
<protein>
    <recommendedName>
        <fullName evidence="7">C2H2-type domain-containing protein</fullName>
    </recommendedName>
</protein>
<dbReference type="GO" id="GO:0043565">
    <property type="term" value="F:sequence-specific DNA binding"/>
    <property type="evidence" value="ECO:0007669"/>
    <property type="project" value="TreeGrafter"/>
</dbReference>
<proteinExistence type="predicted"/>
<dbReference type="Gene3D" id="3.30.160.60">
    <property type="entry name" value="Classic Zinc Finger"/>
    <property type="match status" value="2"/>
</dbReference>
<keyword evidence="3 5" id="KW-0863">Zinc-finger</keyword>